<dbReference type="GO" id="GO:0140359">
    <property type="term" value="F:ABC-type transporter activity"/>
    <property type="evidence" value="ECO:0007669"/>
    <property type="project" value="InterPro"/>
</dbReference>
<evidence type="ECO:0000256" key="1">
    <source>
        <dbReference type="SAM" id="Phobius"/>
    </source>
</evidence>
<dbReference type="Proteomes" id="UP000184079">
    <property type="component" value="Unassembled WGS sequence"/>
</dbReference>
<dbReference type="RefSeq" id="WP_073007951.1">
    <property type="nucleotide sequence ID" value="NZ_FQXD01000007.1"/>
</dbReference>
<keyword evidence="1" id="KW-1133">Transmembrane helix</keyword>
<dbReference type="EMBL" id="FQXD01000007">
    <property type="protein sequence ID" value="SHH42841.1"/>
    <property type="molecule type" value="Genomic_DNA"/>
</dbReference>
<dbReference type="GO" id="GO:0005886">
    <property type="term" value="C:plasma membrane"/>
    <property type="evidence" value="ECO:0007669"/>
    <property type="project" value="UniProtKB-SubCell"/>
</dbReference>
<feature type="transmembrane region" description="Helical" evidence="1">
    <location>
        <begin position="109"/>
        <end position="133"/>
    </location>
</feature>
<protein>
    <submittedName>
        <fullName evidence="2">ABC-2 type transport system permease protein</fullName>
    </submittedName>
</protein>
<feature type="transmembrane region" description="Helical" evidence="1">
    <location>
        <begin position="210"/>
        <end position="231"/>
    </location>
</feature>
<feature type="transmembrane region" description="Helical" evidence="1">
    <location>
        <begin position="154"/>
        <end position="180"/>
    </location>
</feature>
<dbReference type="AlphaFoldDB" id="A0A1M5SW95"/>
<keyword evidence="3" id="KW-1185">Reference proteome</keyword>
<keyword evidence="1" id="KW-0472">Membrane</keyword>
<feature type="transmembrane region" description="Helical" evidence="1">
    <location>
        <begin position="21"/>
        <end position="39"/>
    </location>
</feature>
<gene>
    <name evidence="2" type="ORF">SAMN05421807_10729</name>
</gene>
<evidence type="ECO:0000313" key="2">
    <source>
        <dbReference type="EMBL" id="SHH42841.1"/>
    </source>
</evidence>
<sequence>MSRLFKLIQNEQAKIYIRKSTWIMYIILFAIIIAGAFLTDKFSDLNEDYQGDDWREVLQEENKDLQKEMEKDEYAASINPETIAKNNYYLENDIQPAPYGTWNFVTENAVLMMLVSLLTIIVAGGIIANEFRWGSIKLLLIRPISRSGILLSKYLATLLFGLYTTIFLFITSWIVGAIFFGVGDMNPEIVKQTANGFTSVSLLQETFTQYGYQLVPLIMMTTLAFMISAVFRNSSLAIGISIFLMMGGNTFIGFLAEKEWAKYILFANLDLSQFADGRTPMVNGLTLEFSITMLAIYYVVFLAMSWIIFTKRDVAGQ</sequence>
<accession>A0A1M5SW95</accession>
<organism evidence="2 3">
    <name type="scientific">Virgibacillus chiguensis</name>
    <dbReference type="NCBI Taxonomy" id="411959"/>
    <lineage>
        <taxon>Bacteria</taxon>
        <taxon>Bacillati</taxon>
        <taxon>Bacillota</taxon>
        <taxon>Bacilli</taxon>
        <taxon>Bacillales</taxon>
        <taxon>Bacillaceae</taxon>
        <taxon>Virgibacillus</taxon>
    </lineage>
</organism>
<feature type="transmembrane region" description="Helical" evidence="1">
    <location>
        <begin position="236"/>
        <end position="256"/>
    </location>
</feature>
<dbReference type="PANTHER" id="PTHR37305:SF1">
    <property type="entry name" value="MEMBRANE PROTEIN"/>
    <property type="match status" value="1"/>
</dbReference>
<dbReference type="OrthoDB" id="8613028at2"/>
<dbReference type="PANTHER" id="PTHR37305">
    <property type="entry name" value="INTEGRAL MEMBRANE PROTEIN-RELATED"/>
    <property type="match status" value="1"/>
</dbReference>
<name>A0A1M5SW95_9BACI</name>
<dbReference type="Pfam" id="PF12679">
    <property type="entry name" value="ABC2_membrane_2"/>
    <property type="match status" value="1"/>
</dbReference>
<feature type="transmembrane region" description="Helical" evidence="1">
    <location>
        <begin position="289"/>
        <end position="309"/>
    </location>
</feature>
<evidence type="ECO:0000313" key="3">
    <source>
        <dbReference type="Proteomes" id="UP000184079"/>
    </source>
</evidence>
<reference evidence="3" key="1">
    <citation type="submission" date="2016-11" db="EMBL/GenBank/DDBJ databases">
        <authorList>
            <person name="Varghese N."/>
            <person name="Submissions S."/>
        </authorList>
    </citation>
    <scope>NUCLEOTIDE SEQUENCE [LARGE SCALE GENOMIC DNA]</scope>
    <source>
        <strain evidence="3">CGMCC 1.6496</strain>
    </source>
</reference>
<proteinExistence type="predicted"/>
<keyword evidence="1" id="KW-0812">Transmembrane</keyword>